<proteinExistence type="inferred from homology"/>
<dbReference type="InterPro" id="IPR016024">
    <property type="entry name" value="ARM-type_fold"/>
</dbReference>
<reference evidence="10 11" key="1">
    <citation type="submission" date="2016-10" db="EMBL/GenBank/DDBJ databases">
        <title>The genome of Paramicrosporidium saccamoebae is the missing link in understanding Cryptomycota and Microsporidia evolution.</title>
        <authorList>
            <person name="Quandt C.A."/>
            <person name="Beaudet D."/>
            <person name="Corsaro D."/>
            <person name="Michel R."/>
            <person name="Corradi N."/>
            <person name="James T."/>
        </authorList>
    </citation>
    <scope>NUCLEOTIDE SEQUENCE [LARGE SCALE GENOMIC DNA]</scope>
    <source>
        <strain evidence="10 11">KSL3</strain>
    </source>
</reference>
<keyword evidence="8" id="KW-0732">Signal</keyword>
<comment type="similarity">
    <text evidence="1">Belongs to the peptidase M1 family.</text>
</comment>
<evidence type="ECO:0000256" key="6">
    <source>
        <dbReference type="ARBA" id="ARBA00023049"/>
    </source>
</evidence>
<keyword evidence="10" id="KW-0031">Aminopeptidase</keyword>
<organism evidence="10 11">
    <name type="scientific">Paramicrosporidium saccamoebae</name>
    <dbReference type="NCBI Taxonomy" id="1246581"/>
    <lineage>
        <taxon>Eukaryota</taxon>
        <taxon>Fungi</taxon>
        <taxon>Fungi incertae sedis</taxon>
        <taxon>Cryptomycota</taxon>
        <taxon>Cryptomycota incertae sedis</taxon>
        <taxon>Paramicrosporidium</taxon>
    </lineage>
</organism>
<dbReference type="Gene3D" id="2.60.40.1730">
    <property type="entry name" value="tricorn interacting facor f3 domain"/>
    <property type="match status" value="1"/>
</dbReference>
<dbReference type="InterPro" id="IPR042097">
    <property type="entry name" value="Aminopeptidase_N-like_N_sf"/>
</dbReference>
<dbReference type="InterPro" id="IPR034015">
    <property type="entry name" value="M1_LTA4H"/>
</dbReference>
<keyword evidence="4 10" id="KW-0378">Hydrolase</keyword>
<protein>
    <submittedName>
        <fullName evidence="10">Leukotriene A-4 hydrolase/aminopeptidase</fullName>
    </submittedName>
</protein>
<dbReference type="InterPro" id="IPR015211">
    <property type="entry name" value="Peptidase_M1_C"/>
</dbReference>
<dbReference type="GO" id="GO:0006508">
    <property type="term" value="P:proteolysis"/>
    <property type="evidence" value="ECO:0007669"/>
    <property type="project" value="UniProtKB-KW"/>
</dbReference>
<feature type="binding site" evidence="7">
    <location>
        <position position="295"/>
    </location>
    <ligand>
        <name>Zn(2+)</name>
        <dbReference type="ChEBI" id="CHEBI:29105"/>
        <note>catalytic</note>
    </ligand>
</feature>
<dbReference type="Pfam" id="PF09127">
    <property type="entry name" value="Leuk-A4-hydro_C"/>
    <property type="match status" value="1"/>
</dbReference>
<dbReference type="SUPFAM" id="SSF63737">
    <property type="entry name" value="Leukotriene A4 hydrolase N-terminal domain"/>
    <property type="match status" value="1"/>
</dbReference>
<dbReference type="EMBL" id="MTSL01000209">
    <property type="protein sequence ID" value="PJF16677.1"/>
    <property type="molecule type" value="Genomic_DNA"/>
</dbReference>
<feature type="chain" id="PRO_5014147068" evidence="8">
    <location>
        <begin position="18"/>
        <end position="565"/>
    </location>
</feature>
<dbReference type="SMART" id="SM01263">
    <property type="entry name" value="Leuk-A4-hydro_C"/>
    <property type="match status" value="1"/>
</dbReference>
<dbReference type="SUPFAM" id="SSF48371">
    <property type="entry name" value="ARM repeat"/>
    <property type="match status" value="1"/>
</dbReference>
<sequence>MWLPVLGLLGAVACSVANYSHSLTNVSLDMDIAPSMQWFKGAATLTMKRIRNERVMVLDCGKFHVTKITCLEQDVQFRQFPGRVEVLVEKADPVIVIQVAYKGSFDSNSSIRMVPDHNGLPSFHFIQDGRNLFPCPDVNTSQFTFAASIRVPGSLSVIFSASLDSYENHTFHYKQDNPVTTSQLAMAVGRISHHNIAYGTLYVETVSQTAALAYLSRWKELMDTKEATFRRERGLSVLVMPSSYPQPYAAYENLILVNSELVTEDQSHLPVLIRAIATSITIGLRASVEDRWLKEGLINWIERKMLHHVVDPSLAQHVALRAWEKEFSTNSIYSTTAERAFAMFIRLESLIGLEMFTNFMTTFISRNMFITPGNLRSEMLKVFHNLPCIDKLRRFPWDEWCSPGQMPDIPHYRDTLSAAPLKLAISWLNNKVPIDSQFANLNSVQRSLLFDLLLSDHSRLTPATIYQMDSIYSPSFSPDPVIRSKWFVLLARTRSYKCYEQLHSGLLTLNMAEHCIPVYVELRADTQYEWSASALEKFHEHRKLLHVSVSKVLKRLNPSPKRACL</sequence>
<evidence type="ECO:0000256" key="1">
    <source>
        <dbReference type="ARBA" id="ARBA00010136"/>
    </source>
</evidence>
<keyword evidence="11" id="KW-1185">Reference proteome</keyword>
<keyword evidence="3 7" id="KW-0479">Metal-binding</keyword>
<dbReference type="Gene3D" id="1.25.40.320">
    <property type="entry name" value="Peptidase M1, leukotriene A4 hydrolase/aminopeptidase C-terminal domain"/>
    <property type="match status" value="1"/>
</dbReference>
<evidence type="ECO:0000256" key="3">
    <source>
        <dbReference type="ARBA" id="ARBA00022723"/>
    </source>
</evidence>
<evidence type="ECO:0000256" key="7">
    <source>
        <dbReference type="PIRSR" id="PIRSR634015-3"/>
    </source>
</evidence>
<evidence type="ECO:0000256" key="2">
    <source>
        <dbReference type="ARBA" id="ARBA00022670"/>
    </source>
</evidence>
<name>A0A2H9TFX2_9FUNG</name>
<gene>
    <name evidence="10" type="ORF">PSACC_03518</name>
</gene>
<keyword evidence="2" id="KW-0645">Protease</keyword>
<evidence type="ECO:0000256" key="4">
    <source>
        <dbReference type="ARBA" id="ARBA00022801"/>
    </source>
</evidence>
<dbReference type="GO" id="GO:0008270">
    <property type="term" value="F:zinc ion binding"/>
    <property type="evidence" value="ECO:0007669"/>
    <property type="project" value="InterPro"/>
</dbReference>
<evidence type="ECO:0000256" key="5">
    <source>
        <dbReference type="ARBA" id="ARBA00022833"/>
    </source>
</evidence>
<comment type="cofactor">
    <cofactor evidence="7">
        <name>Zn(2+)</name>
        <dbReference type="ChEBI" id="CHEBI:29105"/>
    </cofactor>
    <text evidence="7">Binds 1 zinc ion per subunit.</text>
</comment>
<keyword evidence="5 7" id="KW-0862">Zinc</keyword>
<dbReference type="AlphaFoldDB" id="A0A2H9TFX2"/>
<feature type="signal peptide" evidence="8">
    <location>
        <begin position="1"/>
        <end position="17"/>
    </location>
</feature>
<evidence type="ECO:0000259" key="9">
    <source>
        <dbReference type="SMART" id="SM01263"/>
    </source>
</evidence>
<dbReference type="SUPFAM" id="SSF55486">
    <property type="entry name" value="Metalloproteases ('zincins'), catalytic domain"/>
    <property type="match status" value="1"/>
</dbReference>
<evidence type="ECO:0000256" key="8">
    <source>
        <dbReference type="SAM" id="SignalP"/>
    </source>
</evidence>
<dbReference type="PANTHER" id="PTHR45726:SF3">
    <property type="entry name" value="LEUKOTRIENE A-4 HYDROLASE"/>
    <property type="match status" value="1"/>
</dbReference>
<dbReference type="GO" id="GO:0004177">
    <property type="term" value="F:aminopeptidase activity"/>
    <property type="evidence" value="ECO:0007669"/>
    <property type="project" value="UniProtKB-KW"/>
</dbReference>
<comment type="caution">
    <text evidence="10">The sequence shown here is derived from an EMBL/GenBank/DDBJ whole genome shotgun (WGS) entry which is preliminary data.</text>
</comment>
<dbReference type="InterPro" id="IPR038502">
    <property type="entry name" value="M1_LTA-4_hydro/amino_C_sf"/>
</dbReference>
<evidence type="ECO:0000313" key="10">
    <source>
        <dbReference type="EMBL" id="PJF16677.1"/>
    </source>
</evidence>
<dbReference type="PANTHER" id="PTHR45726">
    <property type="entry name" value="LEUKOTRIENE A-4 HYDROLASE"/>
    <property type="match status" value="1"/>
</dbReference>
<accession>A0A2H9TFX2</accession>
<dbReference type="GO" id="GO:0008237">
    <property type="term" value="F:metallopeptidase activity"/>
    <property type="evidence" value="ECO:0007669"/>
    <property type="project" value="UniProtKB-KW"/>
</dbReference>
<keyword evidence="6" id="KW-0482">Metalloprotease</keyword>
<dbReference type="Proteomes" id="UP000240830">
    <property type="component" value="Unassembled WGS sequence"/>
</dbReference>
<feature type="domain" description="Peptidase M1 leukotriene A4 hydrolase/aminopeptidase C-terminal" evidence="9">
    <location>
        <begin position="415"/>
        <end position="557"/>
    </location>
</feature>
<dbReference type="STRING" id="1246581.A0A2H9TFX2"/>
<evidence type="ECO:0000313" key="11">
    <source>
        <dbReference type="Proteomes" id="UP000240830"/>
    </source>
</evidence>